<keyword evidence="14" id="KW-1185">Reference proteome</keyword>
<comment type="caution">
    <text evidence="13">The sequence shown here is derived from an EMBL/GenBank/DDBJ whole genome shotgun (WGS) entry which is preliminary data.</text>
</comment>
<feature type="domain" description="MnmC-like methyltransferase" evidence="12">
    <location>
        <begin position="112"/>
        <end position="236"/>
    </location>
</feature>
<accession>A0A432ZGU1</accession>
<evidence type="ECO:0000259" key="12">
    <source>
        <dbReference type="Pfam" id="PF05430"/>
    </source>
</evidence>
<sequence>MKLSADIRFNEDGVPVSNQFDDIYFSVDSGIDESRYVFLEQNGLPERFKNLPQHYEFVVTETGFGTGLNFLICWQLFLQQAPVDCRLLFVSFEKFPLTRDQLQQAYQTLPSLAPLCEQLLAVYPATDTGCHRLLLANGRITLDLWVGDLEQQLNYFLPQATGQIDCWFLDGFAPAKNPDMWQPGLFRSMAESAHANTSYATFTAAGVVKRGLSEAGFKVEKIKGFGRKREMLRGQLAEPKLAQKKPSLNTTPVTIVGGGIAAATLALALTHRSVPVQVISSGIADAASGNPQGAVYPLLHAEITPLSQFYLQAFSTAVSCYLPWQQQHWFPTGVMQPAFNQQRQLRAEKIANNLYHPDSVSFTTKEHSNAAAQIPLNQDSLHYPRAGWLRPERMVNELFAAAGCQPQQASFSAEMDSPATPLVIAAGHNSAYLVEQLSGQSLPINPVRGQISLVKASPLTRSLNKVLCYKGYMIPADNGVHCIGATFNRADASDEQRANDDLENQTSLKSCANQLWADDLSVVGSRASVRATTPDHQPVIGRVIDNLYLLSGLGSRGLTAAPLLAEILAAQLTGGLQPLSDDALRRLSVDRFGDRR</sequence>
<dbReference type="GO" id="GO:0004808">
    <property type="term" value="F:tRNA (5-methylaminomethyl-2-thiouridylate)(34)-methyltransferase activity"/>
    <property type="evidence" value="ECO:0007669"/>
    <property type="project" value="UniProtKB-EC"/>
</dbReference>
<dbReference type="NCBIfam" id="NF002481">
    <property type="entry name" value="PRK01747.1-2"/>
    <property type="match status" value="1"/>
</dbReference>
<dbReference type="PANTHER" id="PTHR13847:SF283">
    <property type="entry name" value="TRNA 5-METHYLAMINOMETHYL-2-THIOURIDINE BIOSYNTHESIS BIFUNCTIONAL PROTEIN MNMC"/>
    <property type="match status" value="1"/>
</dbReference>
<name>A0A432ZGU1_9GAMM</name>
<dbReference type="Pfam" id="PF01266">
    <property type="entry name" value="DAO"/>
    <property type="match status" value="1"/>
</dbReference>
<reference evidence="13 14" key="1">
    <citation type="journal article" date="2011" name="Front. Microbiol.">
        <title>Genomic signatures of strain selection and enhancement in Bacillus atrophaeus var. globigii, a historical biowarfare simulant.</title>
        <authorList>
            <person name="Gibbons H.S."/>
            <person name="Broomall S.M."/>
            <person name="McNew L.A."/>
            <person name="Daligault H."/>
            <person name="Chapman C."/>
            <person name="Bruce D."/>
            <person name="Karavis M."/>
            <person name="Krepps M."/>
            <person name="McGregor P.A."/>
            <person name="Hong C."/>
            <person name="Park K.H."/>
            <person name="Akmal A."/>
            <person name="Feldman A."/>
            <person name="Lin J.S."/>
            <person name="Chang W.E."/>
            <person name="Higgs B.W."/>
            <person name="Demirev P."/>
            <person name="Lindquist J."/>
            <person name="Liem A."/>
            <person name="Fochler E."/>
            <person name="Read T.D."/>
            <person name="Tapia R."/>
            <person name="Johnson S."/>
            <person name="Bishop-Lilly K.A."/>
            <person name="Detter C."/>
            <person name="Han C."/>
            <person name="Sozhamannan S."/>
            <person name="Rosenzweig C.N."/>
            <person name="Skowronski E.W."/>
        </authorList>
    </citation>
    <scope>NUCLEOTIDE SEQUENCE [LARGE SCALE GENOMIC DNA]</scope>
    <source>
        <strain evidence="13 14">CL-SP19</strain>
    </source>
</reference>
<dbReference type="NCBIfam" id="TIGR03197">
    <property type="entry name" value="MnmC_Cterm"/>
    <property type="match status" value="1"/>
</dbReference>
<dbReference type="EMBL" id="PIQF01000001">
    <property type="protein sequence ID" value="RUO77149.1"/>
    <property type="molecule type" value="Genomic_DNA"/>
</dbReference>
<dbReference type="GO" id="GO:0005737">
    <property type="term" value="C:cytoplasm"/>
    <property type="evidence" value="ECO:0007669"/>
    <property type="project" value="UniProtKB-SubCell"/>
</dbReference>
<dbReference type="GO" id="GO:0016645">
    <property type="term" value="F:oxidoreductase activity, acting on the CH-NH group of donors"/>
    <property type="evidence" value="ECO:0007669"/>
    <property type="project" value="InterPro"/>
</dbReference>
<comment type="catalytic activity">
    <reaction evidence="10">
        <text>5-aminomethyl-2-thiouridine(34) in tRNA + S-adenosyl-L-methionine = 5-methylaminomethyl-2-thiouridine(34) in tRNA + S-adenosyl-L-homocysteine + H(+)</text>
        <dbReference type="Rhea" id="RHEA:19569"/>
        <dbReference type="Rhea" id="RHEA-COMP:10195"/>
        <dbReference type="Rhea" id="RHEA-COMP:10197"/>
        <dbReference type="ChEBI" id="CHEBI:15378"/>
        <dbReference type="ChEBI" id="CHEBI:57856"/>
        <dbReference type="ChEBI" id="CHEBI:59789"/>
        <dbReference type="ChEBI" id="CHEBI:74454"/>
        <dbReference type="ChEBI" id="CHEBI:74455"/>
        <dbReference type="EC" id="2.1.1.61"/>
    </reaction>
</comment>
<gene>
    <name evidence="10" type="primary">mnmC</name>
    <name evidence="13" type="ORF">CWI81_01215</name>
</gene>
<keyword evidence="3 10" id="KW-0285">Flavoprotein</keyword>
<feature type="region of interest" description="tRNA (mnm(5)s(2)U34)-methyltransferase" evidence="10">
    <location>
        <begin position="1"/>
        <end position="237"/>
    </location>
</feature>
<dbReference type="InterPro" id="IPR023032">
    <property type="entry name" value="tRNA_MAMT_biosynth_bifunc_MnmC"/>
</dbReference>
<dbReference type="NCBIfam" id="NF033855">
    <property type="entry name" value="tRNA_MNMC2"/>
    <property type="match status" value="1"/>
</dbReference>
<dbReference type="Proteomes" id="UP000287908">
    <property type="component" value="Unassembled WGS sequence"/>
</dbReference>
<dbReference type="InterPro" id="IPR008471">
    <property type="entry name" value="MnmC-like_methylTransf"/>
</dbReference>
<dbReference type="EC" id="1.5.-.-" evidence="10"/>
<comment type="function">
    <text evidence="10">Catalyzes the last two steps in the biosynthesis of 5-methylaminomethyl-2-thiouridine (mnm(5)s(2)U) at the wobble position (U34) in tRNA. Catalyzes the FAD-dependent demodification of cmnm(5)s(2)U34 to nm(5)s(2)U34, followed by the transfer of a methyl group from S-adenosyl-L-methionine to nm(5)s(2)U34, to form mnm(5)s(2)U34.</text>
</comment>
<dbReference type="SUPFAM" id="SSF54373">
    <property type="entry name" value="FAD-linked reductases, C-terminal domain"/>
    <property type="match status" value="1"/>
</dbReference>
<feature type="region of interest" description="FAD-dependent cmnm(5)s(2)U34 oxidoreductase" evidence="10">
    <location>
        <begin position="256"/>
        <end position="596"/>
    </location>
</feature>
<keyword evidence="6 10" id="KW-0819">tRNA processing</keyword>
<evidence type="ECO:0000256" key="3">
    <source>
        <dbReference type="ARBA" id="ARBA00022630"/>
    </source>
</evidence>
<evidence type="ECO:0000256" key="9">
    <source>
        <dbReference type="ARBA" id="ARBA00023268"/>
    </source>
</evidence>
<evidence type="ECO:0000256" key="2">
    <source>
        <dbReference type="ARBA" id="ARBA00022603"/>
    </source>
</evidence>
<feature type="domain" description="FAD dependent oxidoreductase" evidence="11">
    <location>
        <begin position="253"/>
        <end position="570"/>
    </location>
</feature>
<keyword evidence="5 10" id="KW-0949">S-adenosyl-L-methionine</keyword>
<dbReference type="AlphaFoldDB" id="A0A432ZGU1"/>
<evidence type="ECO:0000259" key="11">
    <source>
        <dbReference type="Pfam" id="PF01266"/>
    </source>
</evidence>
<dbReference type="GO" id="GO:0050660">
    <property type="term" value="F:flavin adenine dinucleotide binding"/>
    <property type="evidence" value="ECO:0007669"/>
    <property type="project" value="UniProtKB-UniRule"/>
</dbReference>
<evidence type="ECO:0000256" key="1">
    <source>
        <dbReference type="ARBA" id="ARBA00022490"/>
    </source>
</evidence>
<dbReference type="SUPFAM" id="SSF51905">
    <property type="entry name" value="FAD/NAD(P)-binding domain"/>
    <property type="match status" value="1"/>
</dbReference>
<dbReference type="InterPro" id="IPR006076">
    <property type="entry name" value="FAD-dep_OxRdtase"/>
</dbReference>
<evidence type="ECO:0000256" key="5">
    <source>
        <dbReference type="ARBA" id="ARBA00022691"/>
    </source>
</evidence>
<dbReference type="Gene3D" id="3.30.9.10">
    <property type="entry name" value="D-Amino Acid Oxidase, subunit A, domain 2"/>
    <property type="match status" value="1"/>
</dbReference>
<evidence type="ECO:0000256" key="8">
    <source>
        <dbReference type="ARBA" id="ARBA00023002"/>
    </source>
</evidence>
<keyword evidence="2 10" id="KW-0489">Methyltransferase</keyword>
<proteinExistence type="inferred from homology"/>
<keyword evidence="9 10" id="KW-0511">Multifunctional enzyme</keyword>
<keyword evidence="4 10" id="KW-0808">Transferase</keyword>
<dbReference type="InterPro" id="IPR029063">
    <property type="entry name" value="SAM-dependent_MTases_sf"/>
</dbReference>
<keyword evidence="1 10" id="KW-0963">Cytoplasm</keyword>
<keyword evidence="8 10" id="KW-0560">Oxidoreductase</keyword>
<dbReference type="EC" id="2.1.1.61" evidence="10"/>
<dbReference type="Pfam" id="PF05430">
    <property type="entry name" value="Methyltransf_30"/>
    <property type="match status" value="1"/>
</dbReference>
<dbReference type="OrthoDB" id="9786494at2"/>
<evidence type="ECO:0000313" key="13">
    <source>
        <dbReference type="EMBL" id="RUO77149.1"/>
    </source>
</evidence>
<protein>
    <recommendedName>
        <fullName evidence="10">tRNA 5-methylaminomethyl-2-thiouridine biosynthesis bifunctional protein MnmC</fullName>
        <shortName evidence="10">tRNA mnm(5)s(2)U biosynthesis bifunctional protein</shortName>
    </recommendedName>
    <domain>
        <recommendedName>
            <fullName evidence="10">tRNA (mnm(5)s(2)U34)-methyltransferase</fullName>
            <ecNumber evidence="10">2.1.1.61</ecNumber>
        </recommendedName>
    </domain>
    <domain>
        <recommendedName>
            <fullName evidence="10">FAD-dependent cmnm(5)s(2)U34 oxidoreductase</fullName>
            <ecNumber evidence="10">1.5.-.-</ecNumber>
        </recommendedName>
    </domain>
</protein>
<organism evidence="13 14">
    <name type="scientific">Idiomarina seosinensis</name>
    <dbReference type="NCBI Taxonomy" id="281739"/>
    <lineage>
        <taxon>Bacteria</taxon>
        <taxon>Pseudomonadati</taxon>
        <taxon>Pseudomonadota</taxon>
        <taxon>Gammaproteobacteria</taxon>
        <taxon>Alteromonadales</taxon>
        <taxon>Idiomarinaceae</taxon>
        <taxon>Idiomarina</taxon>
    </lineage>
</organism>
<comment type="cofactor">
    <cofactor evidence="10">
        <name>FAD</name>
        <dbReference type="ChEBI" id="CHEBI:57692"/>
    </cofactor>
</comment>
<dbReference type="InterPro" id="IPR036188">
    <property type="entry name" value="FAD/NAD-bd_sf"/>
</dbReference>
<dbReference type="GO" id="GO:0002097">
    <property type="term" value="P:tRNA wobble base modification"/>
    <property type="evidence" value="ECO:0007669"/>
    <property type="project" value="UniProtKB-UniRule"/>
</dbReference>
<evidence type="ECO:0000256" key="10">
    <source>
        <dbReference type="HAMAP-Rule" id="MF_01102"/>
    </source>
</evidence>
<comment type="subcellular location">
    <subcellularLocation>
        <location evidence="10">Cytoplasm</location>
    </subcellularLocation>
</comment>
<dbReference type="Gene3D" id="3.40.50.150">
    <property type="entry name" value="Vaccinia Virus protein VP39"/>
    <property type="match status" value="1"/>
</dbReference>
<dbReference type="PANTHER" id="PTHR13847">
    <property type="entry name" value="SARCOSINE DEHYDROGENASE-RELATED"/>
    <property type="match status" value="1"/>
</dbReference>
<dbReference type="InterPro" id="IPR047785">
    <property type="entry name" value="tRNA_MNMC2"/>
</dbReference>
<evidence type="ECO:0000256" key="7">
    <source>
        <dbReference type="ARBA" id="ARBA00022827"/>
    </source>
</evidence>
<dbReference type="GO" id="GO:0032259">
    <property type="term" value="P:methylation"/>
    <property type="evidence" value="ECO:0007669"/>
    <property type="project" value="UniProtKB-KW"/>
</dbReference>
<dbReference type="Gene3D" id="3.50.50.60">
    <property type="entry name" value="FAD/NAD(P)-binding domain"/>
    <property type="match status" value="1"/>
</dbReference>
<comment type="similarity">
    <text evidence="10">In the N-terminal section; belongs to the methyltransferase superfamily. tRNA (mnm(5)s(2)U34)-methyltransferase family.</text>
</comment>
<dbReference type="HAMAP" id="MF_01102">
    <property type="entry name" value="MnmC"/>
    <property type="match status" value="1"/>
</dbReference>
<evidence type="ECO:0000313" key="14">
    <source>
        <dbReference type="Proteomes" id="UP000287908"/>
    </source>
</evidence>
<dbReference type="InterPro" id="IPR017610">
    <property type="entry name" value="tRNA_S-uridine_synth_MnmC_C"/>
</dbReference>
<evidence type="ECO:0000256" key="6">
    <source>
        <dbReference type="ARBA" id="ARBA00022694"/>
    </source>
</evidence>
<keyword evidence="7 10" id="KW-0274">FAD</keyword>
<comment type="similarity">
    <text evidence="10">In the C-terminal section; belongs to the DAO family.</text>
</comment>
<evidence type="ECO:0000256" key="4">
    <source>
        <dbReference type="ARBA" id="ARBA00022679"/>
    </source>
</evidence>
<dbReference type="RefSeq" id="WP_126783416.1">
    <property type="nucleotide sequence ID" value="NZ_PIQF01000001.1"/>
</dbReference>